<dbReference type="EMBL" id="BJXL01000064">
    <property type="protein sequence ID" value="GEM83855.1"/>
    <property type="molecule type" value="Genomic_DNA"/>
</dbReference>
<evidence type="ECO:0000313" key="3">
    <source>
        <dbReference type="Proteomes" id="UP000321197"/>
    </source>
</evidence>
<name>A0A511R2N2_9DEIN</name>
<dbReference type="InterPro" id="IPR002559">
    <property type="entry name" value="Transposase_11"/>
</dbReference>
<dbReference type="GO" id="GO:0003677">
    <property type="term" value="F:DNA binding"/>
    <property type="evidence" value="ECO:0007669"/>
    <property type="project" value="InterPro"/>
</dbReference>
<accession>A0A511R2N2</accession>
<organism evidence="2 3">
    <name type="scientific">Meiothermus hypogaeus NBRC 106114</name>
    <dbReference type="NCBI Taxonomy" id="1227553"/>
    <lineage>
        <taxon>Bacteria</taxon>
        <taxon>Thermotogati</taxon>
        <taxon>Deinococcota</taxon>
        <taxon>Deinococci</taxon>
        <taxon>Thermales</taxon>
        <taxon>Thermaceae</taxon>
        <taxon>Meiothermus</taxon>
    </lineage>
</organism>
<gene>
    <name evidence="2" type="ORF">MHY01S_20210</name>
</gene>
<dbReference type="GO" id="GO:0006313">
    <property type="term" value="P:DNA transposition"/>
    <property type="evidence" value="ECO:0007669"/>
    <property type="project" value="InterPro"/>
</dbReference>
<evidence type="ECO:0000259" key="1">
    <source>
        <dbReference type="Pfam" id="PF01609"/>
    </source>
</evidence>
<dbReference type="GO" id="GO:0004803">
    <property type="term" value="F:transposase activity"/>
    <property type="evidence" value="ECO:0007669"/>
    <property type="project" value="InterPro"/>
</dbReference>
<evidence type="ECO:0000313" key="2">
    <source>
        <dbReference type="EMBL" id="GEM83855.1"/>
    </source>
</evidence>
<proteinExistence type="predicted"/>
<feature type="domain" description="Transposase IS4-like" evidence="1">
    <location>
        <begin position="24"/>
        <end position="175"/>
    </location>
</feature>
<reference evidence="2 3" key="1">
    <citation type="submission" date="2019-07" db="EMBL/GenBank/DDBJ databases">
        <title>Whole genome shotgun sequence of Meiothermus hypogaeus NBRC 106114.</title>
        <authorList>
            <person name="Hosoyama A."/>
            <person name="Uohara A."/>
            <person name="Ohji S."/>
            <person name="Ichikawa N."/>
        </authorList>
    </citation>
    <scope>NUCLEOTIDE SEQUENCE [LARGE SCALE GENOMIC DNA]</scope>
    <source>
        <strain evidence="2 3">NBRC 106114</strain>
    </source>
</reference>
<comment type="caution">
    <text evidence="2">The sequence shown here is derived from an EMBL/GenBank/DDBJ whole genome shotgun (WGS) entry which is preliminary data.</text>
</comment>
<dbReference type="AlphaFoldDB" id="A0A511R2N2"/>
<sequence>MVLAWVDARGWRRIPLAFLPYFADGEESKLDLALSLLEWAREEGSEPEGVLFDAWYAAKEVLEWLHAQGWCFVTRLRANRLLEGIQLRRHGGAYWVKVGHLKGLSFTVQVVRRGRGFYASSGVDSEGKRTVEVYRLWQGIEEIFRGLQQELGWKGHRHWRRAKVLGHLALGLVAYGLIECQRERLKSSFYQCRRRLIAGKLSLDLSPLLPVQVEAA</sequence>
<dbReference type="Proteomes" id="UP000321197">
    <property type="component" value="Unassembled WGS sequence"/>
</dbReference>
<protein>
    <recommendedName>
        <fullName evidence="1">Transposase IS4-like domain-containing protein</fullName>
    </recommendedName>
</protein>
<dbReference type="InterPro" id="IPR012337">
    <property type="entry name" value="RNaseH-like_sf"/>
</dbReference>
<dbReference type="Pfam" id="PF01609">
    <property type="entry name" value="DDE_Tnp_1"/>
    <property type="match status" value="1"/>
</dbReference>
<dbReference type="SUPFAM" id="SSF53098">
    <property type="entry name" value="Ribonuclease H-like"/>
    <property type="match status" value="1"/>
</dbReference>